<keyword evidence="7 16" id="KW-0812">Transmembrane</keyword>
<evidence type="ECO:0000256" key="15">
    <source>
        <dbReference type="ARBA" id="ARBA00049551"/>
    </source>
</evidence>
<evidence type="ECO:0000256" key="16">
    <source>
        <dbReference type="SAM" id="Phobius"/>
    </source>
</evidence>
<keyword evidence="5" id="KW-0813">Transport</keyword>
<dbReference type="RefSeq" id="YP_009239931.1">
    <property type="nucleotide sequence ID" value="NC_029726.1"/>
</dbReference>
<evidence type="ECO:0000256" key="6">
    <source>
        <dbReference type="ARBA" id="ARBA00022660"/>
    </source>
</evidence>
<keyword evidence="12 17" id="KW-0496">Mitochondrion</keyword>
<feature type="transmembrane region" description="Helical" evidence="16">
    <location>
        <begin position="76"/>
        <end position="100"/>
    </location>
</feature>
<keyword evidence="11" id="KW-0520">NAD</keyword>
<evidence type="ECO:0000256" key="13">
    <source>
        <dbReference type="ARBA" id="ARBA00023136"/>
    </source>
</evidence>
<gene>
    <name evidence="17" type="primary">ND6</name>
</gene>
<geneLocation type="mitochondrion" evidence="17"/>
<evidence type="ECO:0000256" key="1">
    <source>
        <dbReference type="ARBA" id="ARBA00004225"/>
    </source>
</evidence>
<keyword evidence="8" id="KW-1278">Translocase</keyword>
<keyword evidence="10 16" id="KW-1133">Transmembrane helix</keyword>
<evidence type="ECO:0000256" key="7">
    <source>
        <dbReference type="ARBA" id="ARBA00022692"/>
    </source>
</evidence>
<sequence>MTLLSLPTVLLLSLLFTNLSHPLALGVILLLQTIMISITAGTSLHSFWFSYILFMIFLGGMLVLFIYVASLASNEYFQFSLSTFSTFAGIALLLTLLCLFMDPITIPNMSSLPSTSMITHLSTPFLISWIYSSTSMIFTLFIILYLLLALIVVVNITNLFHGPLRLSN</sequence>
<feature type="transmembrane region" description="Helical" evidence="16">
    <location>
        <begin position="137"/>
        <end position="160"/>
    </location>
</feature>
<proteinExistence type="inferred from homology"/>
<dbReference type="PANTHER" id="PTHR11435">
    <property type="entry name" value="NADH UBIQUINONE OXIDOREDUCTASE SUBUNIT ND6"/>
    <property type="match status" value="1"/>
</dbReference>
<comment type="similarity">
    <text evidence="2">Belongs to the complex I subunit 6 family.</text>
</comment>
<evidence type="ECO:0000256" key="11">
    <source>
        <dbReference type="ARBA" id="ARBA00023027"/>
    </source>
</evidence>
<feature type="transmembrane region" description="Helical" evidence="16">
    <location>
        <begin position="48"/>
        <end position="70"/>
    </location>
</feature>
<reference evidence="17" key="1">
    <citation type="submission" date="2015-10" db="EMBL/GenBank/DDBJ databases">
        <authorList>
            <person name="Gilbert D.G."/>
        </authorList>
    </citation>
    <scope>NUCLEOTIDE SEQUENCE</scope>
</reference>
<evidence type="ECO:0000256" key="3">
    <source>
        <dbReference type="ARBA" id="ARBA00012944"/>
    </source>
</evidence>
<dbReference type="GeneID" id="27109182"/>
<dbReference type="InterPro" id="IPR050269">
    <property type="entry name" value="ComplexI_Subunit6"/>
</dbReference>
<dbReference type="GO" id="GO:0031966">
    <property type="term" value="C:mitochondrial membrane"/>
    <property type="evidence" value="ECO:0007669"/>
    <property type="project" value="UniProtKB-SubCell"/>
</dbReference>
<keyword evidence="9" id="KW-0249">Electron transport</keyword>
<dbReference type="EC" id="7.1.1.2" evidence="3"/>
<name>A0A140GMC9_9EUCA</name>
<dbReference type="CTD" id="4541"/>
<accession>A0A140GMC9</accession>
<dbReference type="AlphaFoldDB" id="A0A140GMC9"/>
<evidence type="ECO:0000256" key="10">
    <source>
        <dbReference type="ARBA" id="ARBA00022989"/>
    </source>
</evidence>
<protein>
    <recommendedName>
        <fullName evidence="4">NADH-ubiquinone oxidoreductase chain 6</fullName>
        <ecNumber evidence="3">7.1.1.2</ecNumber>
    </recommendedName>
    <alternativeName>
        <fullName evidence="14">NADH dehydrogenase subunit 6</fullName>
    </alternativeName>
</protein>
<comment type="catalytic activity">
    <reaction evidence="15">
        <text>a ubiquinone + NADH + 5 H(+)(in) = a ubiquinol + NAD(+) + 4 H(+)(out)</text>
        <dbReference type="Rhea" id="RHEA:29091"/>
        <dbReference type="Rhea" id="RHEA-COMP:9565"/>
        <dbReference type="Rhea" id="RHEA-COMP:9566"/>
        <dbReference type="ChEBI" id="CHEBI:15378"/>
        <dbReference type="ChEBI" id="CHEBI:16389"/>
        <dbReference type="ChEBI" id="CHEBI:17976"/>
        <dbReference type="ChEBI" id="CHEBI:57540"/>
        <dbReference type="ChEBI" id="CHEBI:57945"/>
        <dbReference type="EC" id="7.1.1.2"/>
    </reaction>
</comment>
<dbReference type="GO" id="GO:0008137">
    <property type="term" value="F:NADH dehydrogenase (ubiquinone) activity"/>
    <property type="evidence" value="ECO:0007669"/>
    <property type="project" value="UniProtKB-EC"/>
</dbReference>
<evidence type="ECO:0000256" key="8">
    <source>
        <dbReference type="ARBA" id="ARBA00022967"/>
    </source>
</evidence>
<evidence type="ECO:0000256" key="14">
    <source>
        <dbReference type="ARBA" id="ARBA00031019"/>
    </source>
</evidence>
<evidence type="ECO:0000256" key="5">
    <source>
        <dbReference type="ARBA" id="ARBA00022448"/>
    </source>
</evidence>
<evidence type="ECO:0000313" key="17">
    <source>
        <dbReference type="EMBL" id="AMN14565.1"/>
    </source>
</evidence>
<evidence type="ECO:0000256" key="2">
    <source>
        <dbReference type="ARBA" id="ARBA00005698"/>
    </source>
</evidence>
<evidence type="ECO:0000256" key="9">
    <source>
        <dbReference type="ARBA" id="ARBA00022982"/>
    </source>
</evidence>
<dbReference type="EMBL" id="KT896744">
    <property type="protein sequence ID" value="AMN14565.1"/>
    <property type="molecule type" value="Genomic_DNA"/>
</dbReference>
<dbReference type="PANTHER" id="PTHR11435:SF1">
    <property type="entry name" value="NADH-UBIQUINONE OXIDOREDUCTASE CHAIN 6"/>
    <property type="match status" value="1"/>
</dbReference>
<organism evidence="17">
    <name type="scientific">Leptodius sanguineus</name>
    <dbReference type="NCBI Taxonomy" id="903667"/>
    <lineage>
        <taxon>Eukaryota</taxon>
        <taxon>Metazoa</taxon>
        <taxon>Ecdysozoa</taxon>
        <taxon>Arthropoda</taxon>
        <taxon>Crustacea</taxon>
        <taxon>Multicrustacea</taxon>
        <taxon>Malacostraca</taxon>
        <taxon>Eumalacostraca</taxon>
        <taxon>Eucarida</taxon>
        <taxon>Decapoda</taxon>
        <taxon>Pleocyemata</taxon>
        <taxon>Brachyura</taxon>
        <taxon>Eubrachyura</taxon>
        <taxon>Xanthoidea</taxon>
        <taxon>Xanthidae</taxon>
        <taxon>Leptodius</taxon>
    </lineage>
</organism>
<keyword evidence="13 16" id="KW-0472">Membrane</keyword>
<evidence type="ECO:0000256" key="12">
    <source>
        <dbReference type="ARBA" id="ARBA00023128"/>
    </source>
</evidence>
<keyword evidence="6" id="KW-0679">Respiratory chain</keyword>
<feature type="transmembrane region" description="Helical" evidence="16">
    <location>
        <begin position="20"/>
        <end position="41"/>
    </location>
</feature>
<comment type="subcellular location">
    <subcellularLocation>
        <location evidence="1">Mitochondrion membrane</location>
        <topology evidence="1">Multi-pass membrane protein</topology>
    </subcellularLocation>
</comment>
<evidence type="ECO:0000256" key="4">
    <source>
        <dbReference type="ARBA" id="ARBA00021095"/>
    </source>
</evidence>